<sequence>MSIAPEEDLSRVTIISSSRRVDLALPGAVTLSELMPSIVRFSGLESNTPTDAVHAWVLQRFGSDPFDLYTPVNKLNLRDGETLHLRQRENAIPDAAFDDVVDAVAGATNSRPSWAARNSRRLGLILMMTVLIGLPLLIILAQPHVDAAQARMDPSLRLPLAIAVAVTAFLSFASAIGSVALARAAHEKPTATCLAWASAALAGIAGWFAAEPVSEAVPLSVRLVLSAAGVLVASAACALAARVSALALLAVALTALFTLIAASSMIVVPGHNVDVAAVTLAVMAFLTSFLPTLSYRIAGVALPNLPVTTEAMLADETPVQSDIVSRALFADRLLGSMLAATSAVAVLAAALTLTQGSLWSALLVLSVGLAFLLRARAFVGLTQRLALLLGGIACVAMAAVAGAIVASSSLLGSALLFAGSLVAAYIFAHYSASTYAKVLSPTWGRWGDIFEWLAIIGIVPSLLGVLDLYSYFGNLL</sequence>
<dbReference type="STRING" id="1332264.BW730_15945"/>
<evidence type="ECO:0000313" key="10">
    <source>
        <dbReference type="Proteomes" id="UP000188145"/>
    </source>
</evidence>
<dbReference type="InterPro" id="IPR044049">
    <property type="entry name" value="EccD_transm"/>
</dbReference>
<dbReference type="Proteomes" id="UP000188145">
    <property type="component" value="Chromosome"/>
</dbReference>
<feature type="transmembrane region" description="Helical" evidence="7">
    <location>
        <begin position="122"/>
        <end position="140"/>
    </location>
</feature>
<dbReference type="NCBIfam" id="TIGR03920">
    <property type="entry name" value="T7SS_EccD"/>
    <property type="match status" value="1"/>
</dbReference>
<feature type="transmembrane region" description="Helical" evidence="7">
    <location>
        <begin position="246"/>
        <end position="269"/>
    </location>
</feature>
<protein>
    <submittedName>
        <fullName evidence="9">Type VII secretion integral membrane protein EccD</fullName>
    </submittedName>
</protein>
<keyword evidence="6 7" id="KW-0472">Membrane</keyword>
<feature type="transmembrane region" description="Helical" evidence="7">
    <location>
        <begin position="385"/>
        <end position="404"/>
    </location>
</feature>
<feature type="transmembrane region" description="Helical" evidence="7">
    <location>
        <begin position="216"/>
        <end position="239"/>
    </location>
</feature>
<dbReference type="GO" id="GO:0005886">
    <property type="term" value="C:plasma membrane"/>
    <property type="evidence" value="ECO:0007669"/>
    <property type="project" value="UniProtKB-SubCell"/>
</dbReference>
<accession>A0A1Q2CRS9</accession>
<evidence type="ECO:0000256" key="4">
    <source>
        <dbReference type="ARBA" id="ARBA00022692"/>
    </source>
</evidence>
<evidence type="ECO:0000256" key="1">
    <source>
        <dbReference type="ARBA" id="ARBA00004651"/>
    </source>
</evidence>
<evidence type="ECO:0000313" key="9">
    <source>
        <dbReference type="EMBL" id="AQP48775.1"/>
    </source>
</evidence>
<keyword evidence="5 7" id="KW-1133">Transmembrane helix</keyword>
<comment type="subcellular location">
    <subcellularLocation>
        <location evidence="1">Cell membrane</location>
        <topology evidence="1">Multi-pass membrane protein</topology>
    </subcellularLocation>
</comment>
<dbReference type="Pfam" id="PF19053">
    <property type="entry name" value="EccD"/>
    <property type="match status" value="1"/>
</dbReference>
<dbReference type="PIRSF" id="PIRSF017804">
    <property type="entry name" value="Secretion_EccD1"/>
    <property type="match status" value="1"/>
</dbReference>
<feature type="transmembrane region" description="Helical" evidence="7">
    <location>
        <begin position="449"/>
        <end position="472"/>
    </location>
</feature>
<dbReference type="AlphaFoldDB" id="A0A1Q2CRS9"/>
<evidence type="ECO:0000259" key="8">
    <source>
        <dbReference type="Pfam" id="PF19053"/>
    </source>
</evidence>
<feature type="transmembrane region" description="Helical" evidence="7">
    <location>
        <begin position="160"/>
        <end position="181"/>
    </location>
</feature>
<feature type="transmembrane region" description="Helical" evidence="7">
    <location>
        <begin position="333"/>
        <end position="351"/>
    </location>
</feature>
<organism evidence="9 10">
    <name type="scientific">Tessaracoccus aquimaris</name>
    <dbReference type="NCBI Taxonomy" id="1332264"/>
    <lineage>
        <taxon>Bacteria</taxon>
        <taxon>Bacillati</taxon>
        <taxon>Actinomycetota</taxon>
        <taxon>Actinomycetes</taxon>
        <taxon>Propionibacteriales</taxon>
        <taxon>Propionibacteriaceae</taxon>
        <taxon>Tessaracoccus</taxon>
    </lineage>
</organism>
<reference evidence="10" key="1">
    <citation type="submission" date="2017-02" db="EMBL/GenBank/DDBJ databases">
        <title>Tessaracoccus aquaemaris sp. nov., isolated from the intestine of a Korean rockfish, Sebastes schlegelii, in a marine aquaculture pond.</title>
        <authorList>
            <person name="Tak E.J."/>
            <person name="Bae J.-W."/>
        </authorList>
    </citation>
    <scope>NUCLEOTIDE SEQUENCE [LARGE SCALE GENOMIC DNA]</scope>
    <source>
        <strain evidence="10">NSG39</strain>
    </source>
</reference>
<dbReference type="Gene3D" id="3.10.20.90">
    <property type="entry name" value="Phosphatidylinositol 3-kinase Catalytic Subunit, Chain A, domain 1"/>
    <property type="match status" value="1"/>
</dbReference>
<dbReference type="Pfam" id="PF08817">
    <property type="entry name" value="YukD"/>
    <property type="match status" value="1"/>
</dbReference>
<dbReference type="RefSeq" id="WP_158522698.1">
    <property type="nucleotide sequence ID" value="NZ_CP019606.1"/>
</dbReference>
<feature type="transmembrane region" description="Helical" evidence="7">
    <location>
        <begin position="410"/>
        <end position="428"/>
    </location>
</feature>
<proteinExistence type="inferred from homology"/>
<gene>
    <name evidence="9" type="ORF">BW730_15945</name>
</gene>
<dbReference type="KEGG" id="tes:BW730_15945"/>
<evidence type="ECO:0000256" key="2">
    <source>
        <dbReference type="ARBA" id="ARBA00006162"/>
    </source>
</evidence>
<dbReference type="InterPro" id="IPR024962">
    <property type="entry name" value="YukD-like"/>
</dbReference>
<feature type="domain" description="EccD-like transmembrane" evidence="8">
    <location>
        <begin position="119"/>
        <end position="473"/>
    </location>
</feature>
<keyword evidence="4 7" id="KW-0812">Transmembrane</keyword>
<evidence type="ECO:0000256" key="3">
    <source>
        <dbReference type="ARBA" id="ARBA00022475"/>
    </source>
</evidence>
<feature type="transmembrane region" description="Helical" evidence="7">
    <location>
        <begin position="357"/>
        <end position="373"/>
    </location>
</feature>
<evidence type="ECO:0000256" key="7">
    <source>
        <dbReference type="SAM" id="Phobius"/>
    </source>
</evidence>
<keyword evidence="10" id="KW-1185">Reference proteome</keyword>
<keyword evidence="3" id="KW-1003">Cell membrane</keyword>
<name>A0A1Q2CRS9_9ACTN</name>
<feature type="transmembrane region" description="Helical" evidence="7">
    <location>
        <begin position="193"/>
        <end position="210"/>
    </location>
</feature>
<dbReference type="InterPro" id="IPR006707">
    <property type="entry name" value="T7SS_EccD"/>
</dbReference>
<comment type="similarity">
    <text evidence="2">Belongs to the EccD/Snm4 family.</text>
</comment>
<dbReference type="OrthoDB" id="4775372at2"/>
<evidence type="ECO:0000256" key="6">
    <source>
        <dbReference type="ARBA" id="ARBA00023136"/>
    </source>
</evidence>
<evidence type="ECO:0000256" key="5">
    <source>
        <dbReference type="ARBA" id="ARBA00022989"/>
    </source>
</evidence>
<dbReference type="EMBL" id="CP019606">
    <property type="protein sequence ID" value="AQP48775.1"/>
    <property type="molecule type" value="Genomic_DNA"/>
</dbReference>
<feature type="transmembrane region" description="Helical" evidence="7">
    <location>
        <begin position="275"/>
        <end position="295"/>
    </location>
</feature>